<evidence type="ECO:0000313" key="1">
    <source>
        <dbReference type="EMBL" id="KND99257.1"/>
    </source>
</evidence>
<name>A0A0L0NYJ7_CANAR</name>
<comment type="caution">
    <text evidence="1">The sequence shown here is derived from an EMBL/GenBank/DDBJ whole genome shotgun (WGS) entry which is preliminary data.</text>
</comment>
<evidence type="ECO:0000313" key="2">
    <source>
        <dbReference type="Proteomes" id="UP000037122"/>
    </source>
</evidence>
<protein>
    <submittedName>
        <fullName evidence="1">Uncharacterized protein</fullName>
    </submittedName>
</protein>
<accession>A0A0L0NYJ7</accession>
<dbReference type="Proteomes" id="UP000037122">
    <property type="component" value="Unassembled WGS sequence"/>
</dbReference>
<organism evidence="1 2">
    <name type="scientific">Candidozyma auris</name>
    <name type="common">Yeast</name>
    <name type="synonym">Candida auris</name>
    <dbReference type="NCBI Taxonomy" id="498019"/>
    <lineage>
        <taxon>Eukaryota</taxon>
        <taxon>Fungi</taxon>
        <taxon>Dikarya</taxon>
        <taxon>Ascomycota</taxon>
        <taxon>Saccharomycotina</taxon>
        <taxon>Pichiomycetes</taxon>
        <taxon>Metschnikowiaceae</taxon>
        <taxon>Candidozyma</taxon>
    </lineage>
</organism>
<dbReference type="EMBL" id="LGST01000025">
    <property type="protein sequence ID" value="KND99257.1"/>
    <property type="molecule type" value="Genomic_DNA"/>
</dbReference>
<proteinExistence type="predicted"/>
<dbReference type="AlphaFoldDB" id="A0A0L0NYJ7"/>
<reference evidence="2" key="1">
    <citation type="journal article" date="2015" name="BMC Genomics">
        <title>Draft genome of a commonly misdiagnosed multidrug resistant pathogen Candida auris.</title>
        <authorList>
            <person name="Chatterjee S."/>
            <person name="Alampalli S.V."/>
            <person name="Nageshan R.K."/>
            <person name="Chettiar S.T."/>
            <person name="Joshi S."/>
            <person name="Tatu U.S."/>
        </authorList>
    </citation>
    <scope>NUCLEOTIDE SEQUENCE [LARGE SCALE GENOMIC DNA]</scope>
    <source>
        <strain evidence="2">6684</strain>
    </source>
</reference>
<sequence>MVNFKPQKYMLVRRARAFFRYYQAGLMFKTASFHIWNGYICLKSTSLSYQTECLTPHSQIHSQDYILSDPDSDGNPTMQEVYKLI</sequence>
<gene>
    <name evidence="1" type="ORF">QG37_03800</name>
</gene>
<dbReference type="VEuPathDB" id="FungiDB:QG37_03800"/>